<sequence>MVSFQATPGPSPDGRKQIMELDNSSKKRKWEEPKTEDFLELHLDTPLPSKWQRCPDVQSGQTPFYTTGAYNRTSRDPSPEPPSTGHNHTSLDLELNLTCDAHRKDQVNNHVTRHISSRSTRPAPALGDFILDSSKAGNKISGGGLKPPCPSWLAFEKETDQQDMVATVCTRCYMLVMLCKSSPACPNCKFLHPPDQSPPKLFK</sequence>
<organism evidence="2">
    <name type="scientific">Rhizophora mucronata</name>
    <name type="common">Asiatic mangrove</name>
    <dbReference type="NCBI Taxonomy" id="61149"/>
    <lineage>
        <taxon>Eukaryota</taxon>
        <taxon>Viridiplantae</taxon>
        <taxon>Streptophyta</taxon>
        <taxon>Embryophyta</taxon>
        <taxon>Tracheophyta</taxon>
        <taxon>Spermatophyta</taxon>
        <taxon>Magnoliopsida</taxon>
        <taxon>eudicotyledons</taxon>
        <taxon>Gunneridae</taxon>
        <taxon>Pentapetalae</taxon>
        <taxon>rosids</taxon>
        <taxon>fabids</taxon>
        <taxon>Malpighiales</taxon>
        <taxon>Rhizophoraceae</taxon>
        <taxon>Rhizophora</taxon>
    </lineage>
</organism>
<dbReference type="AlphaFoldDB" id="A0A2P2IWE9"/>
<name>A0A2P2IWE9_RHIMU</name>
<feature type="region of interest" description="Disordered" evidence="1">
    <location>
        <begin position="1"/>
        <end position="37"/>
    </location>
</feature>
<evidence type="ECO:0008006" key="3">
    <source>
        <dbReference type="Google" id="ProtNLM"/>
    </source>
</evidence>
<dbReference type="EMBL" id="GGEC01005068">
    <property type="protein sequence ID" value="MBW85551.1"/>
    <property type="molecule type" value="Transcribed_RNA"/>
</dbReference>
<proteinExistence type="predicted"/>
<feature type="compositionally biased region" description="Polar residues" evidence="1">
    <location>
        <begin position="58"/>
        <end position="72"/>
    </location>
</feature>
<evidence type="ECO:0000256" key="1">
    <source>
        <dbReference type="SAM" id="MobiDB-lite"/>
    </source>
</evidence>
<dbReference type="InterPro" id="IPR051105">
    <property type="entry name" value="WWC/KIBRA_Hippo_Reg"/>
</dbReference>
<evidence type="ECO:0000313" key="2">
    <source>
        <dbReference type="EMBL" id="MBW85551.1"/>
    </source>
</evidence>
<dbReference type="PANTHER" id="PTHR14791">
    <property type="entry name" value="BOMB/KIRA PROTEINS"/>
    <property type="match status" value="1"/>
</dbReference>
<accession>A0A2P2IWE9</accession>
<protein>
    <recommendedName>
        <fullName evidence="3">WW domain-containing protein</fullName>
    </recommendedName>
</protein>
<reference evidence="2" key="1">
    <citation type="submission" date="2018-02" db="EMBL/GenBank/DDBJ databases">
        <title>Rhizophora mucronata_Transcriptome.</title>
        <authorList>
            <person name="Meera S.P."/>
            <person name="Sreeshan A."/>
            <person name="Augustine A."/>
        </authorList>
    </citation>
    <scope>NUCLEOTIDE SEQUENCE</scope>
    <source>
        <tissue evidence="2">Leaf</tissue>
    </source>
</reference>
<feature type="region of interest" description="Disordered" evidence="1">
    <location>
        <begin position="49"/>
        <end position="89"/>
    </location>
</feature>
<feature type="compositionally biased region" description="Basic and acidic residues" evidence="1">
    <location>
        <begin position="13"/>
        <end position="37"/>
    </location>
</feature>
<dbReference type="PANTHER" id="PTHR14791:SF42">
    <property type="entry name" value="F16L1.2 PROTEIN"/>
    <property type="match status" value="1"/>
</dbReference>